<protein>
    <submittedName>
        <fullName evidence="2">Uncharacterized protein</fullName>
    </submittedName>
</protein>
<proteinExistence type="predicted"/>
<name>A0A1V4L150_PATFA</name>
<dbReference type="AlphaFoldDB" id="A0A1V4L150"/>
<evidence type="ECO:0000313" key="2">
    <source>
        <dbReference type="EMBL" id="OPJ90440.1"/>
    </source>
</evidence>
<feature type="compositionally biased region" description="Basic and acidic residues" evidence="1">
    <location>
        <begin position="1"/>
        <end position="13"/>
    </location>
</feature>
<evidence type="ECO:0000256" key="1">
    <source>
        <dbReference type="SAM" id="MobiDB-lite"/>
    </source>
</evidence>
<organism evidence="2 3">
    <name type="scientific">Patagioenas fasciata monilis</name>
    <dbReference type="NCBI Taxonomy" id="372326"/>
    <lineage>
        <taxon>Eukaryota</taxon>
        <taxon>Metazoa</taxon>
        <taxon>Chordata</taxon>
        <taxon>Craniata</taxon>
        <taxon>Vertebrata</taxon>
        <taxon>Euteleostomi</taxon>
        <taxon>Archelosauria</taxon>
        <taxon>Archosauria</taxon>
        <taxon>Dinosauria</taxon>
        <taxon>Saurischia</taxon>
        <taxon>Theropoda</taxon>
        <taxon>Coelurosauria</taxon>
        <taxon>Aves</taxon>
        <taxon>Neognathae</taxon>
        <taxon>Neoaves</taxon>
        <taxon>Columbimorphae</taxon>
        <taxon>Columbiformes</taxon>
        <taxon>Columbidae</taxon>
        <taxon>Patagioenas</taxon>
    </lineage>
</organism>
<reference evidence="2 3" key="1">
    <citation type="submission" date="2016-02" db="EMBL/GenBank/DDBJ databases">
        <title>Band-tailed pigeon sequencing and assembly.</title>
        <authorList>
            <person name="Soares A.E."/>
            <person name="Novak B.J."/>
            <person name="Rice E.S."/>
            <person name="O'Connell B."/>
            <person name="Chang D."/>
            <person name="Weber S."/>
            <person name="Shapiro B."/>
        </authorList>
    </citation>
    <scope>NUCLEOTIDE SEQUENCE [LARGE SCALE GENOMIC DNA]</scope>
    <source>
        <strain evidence="2">BTP2013</strain>
        <tissue evidence="2">Blood</tissue>
    </source>
</reference>
<dbReference type="Proteomes" id="UP000190648">
    <property type="component" value="Unassembled WGS sequence"/>
</dbReference>
<evidence type="ECO:0000313" key="3">
    <source>
        <dbReference type="Proteomes" id="UP000190648"/>
    </source>
</evidence>
<accession>A0A1V4L150</accession>
<comment type="caution">
    <text evidence="2">The sequence shown here is derived from an EMBL/GenBank/DDBJ whole genome shotgun (WGS) entry which is preliminary data.</text>
</comment>
<feature type="compositionally biased region" description="Polar residues" evidence="1">
    <location>
        <begin position="14"/>
        <end position="26"/>
    </location>
</feature>
<dbReference type="EMBL" id="LSYS01000242">
    <property type="protein sequence ID" value="OPJ90440.1"/>
    <property type="molecule type" value="Genomic_DNA"/>
</dbReference>
<feature type="region of interest" description="Disordered" evidence="1">
    <location>
        <begin position="1"/>
        <end position="28"/>
    </location>
</feature>
<gene>
    <name evidence="2" type="ORF">AV530_008632</name>
</gene>
<sequence length="69" mass="7753">MKRLEVIPGHKGESVSQMKDGNSSFVEKNGEKVDSGRILLQPPPCKIQGTTKKIWRKHQKKAASLVIRQ</sequence>
<keyword evidence="3" id="KW-1185">Reference proteome</keyword>